<protein>
    <submittedName>
        <fullName evidence="7">Heat stress transcription factor A-4b</fullName>
    </submittedName>
</protein>
<comment type="subcellular location">
    <subcellularLocation>
        <location evidence="1">Nucleus</location>
    </subcellularLocation>
</comment>
<dbReference type="PANTHER" id="PTHR10015:SF206">
    <property type="entry name" value="HSF-TYPE DNA-BINDING DOMAIN-CONTAINING PROTEIN"/>
    <property type="match status" value="1"/>
</dbReference>
<gene>
    <name evidence="7" type="ORF">P3T76_014360</name>
</gene>
<organism evidence="7 8">
    <name type="scientific">Phytophthora citrophthora</name>
    <dbReference type="NCBI Taxonomy" id="4793"/>
    <lineage>
        <taxon>Eukaryota</taxon>
        <taxon>Sar</taxon>
        <taxon>Stramenopiles</taxon>
        <taxon>Oomycota</taxon>
        <taxon>Peronosporomycetes</taxon>
        <taxon>Peronosporales</taxon>
        <taxon>Peronosporaceae</taxon>
        <taxon>Phytophthora</taxon>
    </lineage>
</organism>
<dbReference type="SUPFAM" id="SSF46785">
    <property type="entry name" value="Winged helix' DNA-binding domain"/>
    <property type="match status" value="1"/>
</dbReference>
<dbReference type="AlphaFoldDB" id="A0AAD9LBA8"/>
<dbReference type="Pfam" id="PF00447">
    <property type="entry name" value="HSF_DNA-bind"/>
    <property type="match status" value="1"/>
</dbReference>
<keyword evidence="2" id="KW-0238">DNA-binding</keyword>
<dbReference type="Gene3D" id="1.10.10.10">
    <property type="entry name" value="Winged helix-like DNA-binding domain superfamily/Winged helix DNA-binding domain"/>
    <property type="match status" value="1"/>
</dbReference>
<dbReference type="GO" id="GO:0043565">
    <property type="term" value="F:sequence-specific DNA binding"/>
    <property type="evidence" value="ECO:0007669"/>
    <property type="project" value="InterPro"/>
</dbReference>
<feature type="region of interest" description="Disordered" evidence="5">
    <location>
        <begin position="400"/>
        <end position="431"/>
    </location>
</feature>
<dbReference type="PANTHER" id="PTHR10015">
    <property type="entry name" value="HEAT SHOCK TRANSCRIPTION FACTOR"/>
    <property type="match status" value="1"/>
</dbReference>
<evidence type="ECO:0000256" key="5">
    <source>
        <dbReference type="SAM" id="MobiDB-lite"/>
    </source>
</evidence>
<feature type="compositionally biased region" description="Polar residues" evidence="5">
    <location>
        <begin position="400"/>
        <end position="414"/>
    </location>
</feature>
<evidence type="ECO:0000313" key="7">
    <source>
        <dbReference type="EMBL" id="KAK1930126.1"/>
    </source>
</evidence>
<comment type="caution">
    <text evidence="7">The sequence shown here is derived from an EMBL/GenBank/DDBJ whole genome shotgun (WGS) entry which is preliminary data.</text>
</comment>
<dbReference type="InterPro" id="IPR000232">
    <property type="entry name" value="HSF_DNA-bd"/>
</dbReference>
<evidence type="ECO:0000256" key="4">
    <source>
        <dbReference type="RuleBase" id="RU004020"/>
    </source>
</evidence>
<dbReference type="InterPro" id="IPR036390">
    <property type="entry name" value="WH_DNA-bd_sf"/>
</dbReference>
<proteinExistence type="inferred from homology"/>
<keyword evidence="3" id="KW-0539">Nucleus</keyword>
<feature type="region of interest" description="Disordered" evidence="5">
    <location>
        <begin position="79"/>
        <end position="120"/>
    </location>
</feature>
<evidence type="ECO:0000256" key="2">
    <source>
        <dbReference type="ARBA" id="ARBA00023125"/>
    </source>
</evidence>
<keyword evidence="8" id="KW-1185">Reference proteome</keyword>
<dbReference type="GO" id="GO:0003700">
    <property type="term" value="F:DNA-binding transcription factor activity"/>
    <property type="evidence" value="ECO:0007669"/>
    <property type="project" value="InterPro"/>
</dbReference>
<accession>A0AAD9LBA8</accession>
<dbReference type="EMBL" id="JASMQC010000041">
    <property type="protein sequence ID" value="KAK1930126.1"/>
    <property type="molecule type" value="Genomic_DNA"/>
</dbReference>
<dbReference type="Proteomes" id="UP001259832">
    <property type="component" value="Unassembled WGS sequence"/>
</dbReference>
<name>A0AAD9LBA8_9STRA</name>
<evidence type="ECO:0000256" key="3">
    <source>
        <dbReference type="ARBA" id="ARBA00023242"/>
    </source>
</evidence>
<evidence type="ECO:0000259" key="6">
    <source>
        <dbReference type="SMART" id="SM00415"/>
    </source>
</evidence>
<dbReference type="SMART" id="SM00415">
    <property type="entry name" value="HSF"/>
    <property type="match status" value="1"/>
</dbReference>
<dbReference type="GO" id="GO:0005634">
    <property type="term" value="C:nucleus"/>
    <property type="evidence" value="ECO:0007669"/>
    <property type="project" value="UniProtKB-SubCell"/>
</dbReference>
<comment type="similarity">
    <text evidence="4">Belongs to the HSF family.</text>
</comment>
<reference evidence="7" key="1">
    <citation type="submission" date="2023-08" db="EMBL/GenBank/DDBJ databases">
        <title>Reference Genome Resource for the Citrus Pathogen Phytophthora citrophthora.</title>
        <authorList>
            <person name="Moller H."/>
            <person name="Coetzee B."/>
            <person name="Rose L.J."/>
            <person name="Van Niekerk J.M."/>
        </authorList>
    </citation>
    <scope>NUCLEOTIDE SEQUENCE</scope>
    <source>
        <strain evidence="7">STE-U-9442</strain>
    </source>
</reference>
<dbReference type="InterPro" id="IPR036388">
    <property type="entry name" value="WH-like_DNA-bd_sf"/>
</dbReference>
<feature type="domain" description="HSF-type DNA-binding" evidence="6">
    <location>
        <begin position="5"/>
        <end position="100"/>
    </location>
</feature>
<evidence type="ECO:0000313" key="8">
    <source>
        <dbReference type="Proteomes" id="UP001259832"/>
    </source>
</evidence>
<evidence type="ECO:0000256" key="1">
    <source>
        <dbReference type="ARBA" id="ARBA00004123"/>
    </source>
</evidence>
<sequence>MAVGIPTGFVRKLYRILDHESTAIIGWDEGGASFSIHDSAALDANVLPRYFRGRLCAFRQQLVDHGFTRCDCEEDESREEYRHPDFIKGQPGRLSKIERRPQRKSSKPARNDEISIKPVSTSKPQISLKVTLSVPPRESRKRDRIEATGSLLTKRLKPVDSIQQVPTKKVKNPLFSDDPEPGTMSLAKFVEGTGLLPASSELPDPISYLNKMGNTTKETQQSNTVPAVATATAAPMFSDDMVKSALYFLVSSSCTGLESKSVVPTTTTTEVVPTPSPATVAATTTATPTLQTAMTTSTSNFLASLLASSSTGGTAMATFTKGSNPLFNDQTTDGEDDSIWNILVSSSVDRVRSAINGVESQQEKLRLILEEREKLEEQRTKVGAPAGPIIPRTYMNGSLPTSAAMENSRPQKQPNPLFARDTGDTVGGQTEPAADDLWKLLMSSSIDSFRRLNDVEL</sequence>